<accession>A0A1L3ZZK3</accession>
<dbReference type="Proteomes" id="UP000182063">
    <property type="component" value="Chromosome"/>
</dbReference>
<sequence>MADGHLNKCRDCTKIDARRHRLENAETVRAYDRERARRPERVAKRSTYAKAYRYQNPEKRAAHTALGNAVRSGKLKKQPCAFCGSGERLEAHHHDYNKPLDVTWLCSACHGRFHALEAMATYREDRP</sequence>
<evidence type="ECO:0000313" key="1">
    <source>
        <dbReference type="EMBL" id="API61064.1"/>
    </source>
</evidence>
<gene>
    <name evidence="1" type="ORF">BSL82_09710</name>
</gene>
<name>A0A1L3ZZK3_9SPHN</name>
<keyword evidence="2" id="KW-1185">Reference proteome</keyword>
<protein>
    <submittedName>
        <fullName evidence="1">Uncharacterized protein</fullName>
    </submittedName>
</protein>
<organism evidence="1 2">
    <name type="scientific">Tardibacter chloracetimidivorans</name>
    <dbReference type="NCBI Taxonomy" id="1921510"/>
    <lineage>
        <taxon>Bacteria</taxon>
        <taxon>Pseudomonadati</taxon>
        <taxon>Pseudomonadota</taxon>
        <taxon>Alphaproteobacteria</taxon>
        <taxon>Sphingomonadales</taxon>
        <taxon>Sphingomonadaceae</taxon>
        <taxon>Tardibacter</taxon>
    </lineage>
</organism>
<dbReference type="AlphaFoldDB" id="A0A1L3ZZK3"/>
<reference evidence="2" key="1">
    <citation type="submission" date="2016-11" db="EMBL/GenBank/DDBJ databases">
        <title>Complete Genome Sequence of alachlor-degrading Sphingomonas sp. strain JJ-A5.</title>
        <authorList>
            <person name="Lee H."/>
            <person name="Ka J.-O."/>
        </authorList>
    </citation>
    <scope>NUCLEOTIDE SEQUENCE [LARGE SCALE GENOMIC DNA]</scope>
    <source>
        <strain evidence="2">JJ-A5</strain>
    </source>
</reference>
<proteinExistence type="predicted"/>
<evidence type="ECO:0000313" key="2">
    <source>
        <dbReference type="Proteomes" id="UP000182063"/>
    </source>
</evidence>
<dbReference type="EMBL" id="CP018221">
    <property type="protein sequence ID" value="API61064.1"/>
    <property type="molecule type" value="Genomic_DNA"/>
</dbReference>
<dbReference type="STRING" id="1921510.BSL82_09710"/>
<dbReference type="KEGG" id="sphj:BSL82_09710"/>